<dbReference type="CDD" id="cd16330">
    <property type="entry name" value="LolA_VioE"/>
    <property type="match status" value="1"/>
</dbReference>
<dbReference type="InterPro" id="IPR038642">
    <property type="entry name" value="VioE_sf"/>
</dbReference>
<reference evidence="2 3" key="1">
    <citation type="submission" date="2019-06" db="EMBL/GenBank/DDBJ databases">
        <authorList>
            <person name="Livingstone P."/>
            <person name="Whitworth D."/>
        </authorList>
    </citation>
    <scope>NUCLEOTIDE SEQUENCE [LARGE SCALE GENOMIC DNA]</scope>
    <source>
        <strain evidence="2 3">AM401</strain>
    </source>
</reference>
<evidence type="ECO:0000259" key="1">
    <source>
        <dbReference type="Pfam" id="PF18234"/>
    </source>
</evidence>
<sequence>MQSHPPPPLLPMQWSSAYVSYWSPMLRGDQMTSGYCWFNYARDVCRIDGLFNPWPEKERGEHLWMSEVGDVARGQSLKRKMAYWKKATPIGEHLCETLLPDERSSFHELFLPRAVLMDGNARHAGCDPVLGQLADVWTIERPHKAPLTLYLQAGTNLLLRMVSGNDKQHVSVRDFPNVFVGDIPESVFAMPRTPFPPGMAGEVPRVVET</sequence>
<feature type="domain" description="VioE" evidence="1">
    <location>
        <begin position="7"/>
        <end position="188"/>
    </location>
</feature>
<evidence type="ECO:0000313" key="3">
    <source>
        <dbReference type="Proteomes" id="UP000315369"/>
    </source>
</evidence>
<dbReference type="NCBIfam" id="TIGR03650">
    <property type="entry name" value="violacein_E"/>
    <property type="match status" value="1"/>
</dbReference>
<name>A0A540X722_9BACT</name>
<evidence type="ECO:0000313" key="2">
    <source>
        <dbReference type="EMBL" id="TQF17065.1"/>
    </source>
</evidence>
<dbReference type="OrthoDB" id="8704761at2"/>
<dbReference type="RefSeq" id="WP_141641278.1">
    <property type="nucleotide sequence ID" value="NZ_VIFM01000013.1"/>
</dbReference>
<gene>
    <name evidence="2" type="primary">vioE</name>
    <name evidence="2" type="ORF">FJV41_05180</name>
</gene>
<dbReference type="Gene3D" id="2.50.20.30">
    <property type="match status" value="1"/>
</dbReference>
<proteinExistence type="predicted"/>
<dbReference type="Proteomes" id="UP000315369">
    <property type="component" value="Unassembled WGS sequence"/>
</dbReference>
<accession>A0A540X722</accession>
<comment type="caution">
    <text evidence="2">The sequence shown here is derived from an EMBL/GenBank/DDBJ whole genome shotgun (WGS) entry which is preliminary data.</text>
</comment>
<dbReference type="InterPro" id="IPR040857">
    <property type="entry name" value="VioE_dom"/>
</dbReference>
<keyword evidence="3" id="KW-1185">Reference proteome</keyword>
<dbReference type="Pfam" id="PF18234">
    <property type="entry name" value="VioE"/>
    <property type="match status" value="1"/>
</dbReference>
<protein>
    <submittedName>
        <fullName evidence="2">Violacein biosynthesis enzyme VioE</fullName>
    </submittedName>
</protein>
<organism evidence="2 3">
    <name type="scientific">Myxococcus llanfairpwllgwyngyllgogerychwyrndrobwllllantysiliogogogochensis</name>
    <dbReference type="NCBI Taxonomy" id="2590453"/>
    <lineage>
        <taxon>Bacteria</taxon>
        <taxon>Pseudomonadati</taxon>
        <taxon>Myxococcota</taxon>
        <taxon>Myxococcia</taxon>
        <taxon>Myxococcales</taxon>
        <taxon>Cystobacterineae</taxon>
        <taxon>Myxococcaceae</taxon>
        <taxon>Myxococcus</taxon>
    </lineage>
</organism>
<dbReference type="InterPro" id="IPR019902">
    <property type="entry name" value="Violacein_biosynth_enz_VioE"/>
</dbReference>
<dbReference type="EMBL" id="VIFM01000013">
    <property type="protein sequence ID" value="TQF17065.1"/>
    <property type="molecule type" value="Genomic_DNA"/>
</dbReference>
<dbReference type="AlphaFoldDB" id="A0A540X722"/>